<evidence type="ECO:0000256" key="2">
    <source>
        <dbReference type="ARBA" id="ARBA00023125"/>
    </source>
</evidence>
<evidence type="ECO:0000259" key="5">
    <source>
        <dbReference type="PROSITE" id="PS01124"/>
    </source>
</evidence>
<dbReference type="Gene3D" id="6.10.340.10">
    <property type="match status" value="1"/>
</dbReference>
<dbReference type="RefSeq" id="WP_171690998.1">
    <property type="nucleotide sequence ID" value="NZ_WHOC01000094.1"/>
</dbReference>
<keyword evidence="4" id="KW-1133">Transmembrane helix</keyword>
<dbReference type="EMBL" id="WHOC01000094">
    <property type="protein sequence ID" value="NOU87882.1"/>
    <property type="molecule type" value="Genomic_DNA"/>
</dbReference>
<dbReference type="Proteomes" id="UP000658690">
    <property type="component" value="Unassembled WGS sequence"/>
</dbReference>
<proteinExistence type="predicted"/>
<keyword evidence="3" id="KW-0804">Transcription</keyword>
<feature type="transmembrane region" description="Helical" evidence="4">
    <location>
        <begin position="292"/>
        <end position="311"/>
    </location>
</feature>
<dbReference type="PROSITE" id="PS01124">
    <property type="entry name" value="HTH_ARAC_FAMILY_2"/>
    <property type="match status" value="1"/>
</dbReference>
<dbReference type="InterPro" id="IPR009057">
    <property type="entry name" value="Homeodomain-like_sf"/>
</dbReference>
<protein>
    <submittedName>
        <fullName evidence="6">Helix-turn-helix domain-containing protein</fullName>
    </submittedName>
</protein>
<organism evidence="6 7">
    <name type="scientific">Paenibacillus germinis</name>
    <dbReference type="NCBI Taxonomy" id="2654979"/>
    <lineage>
        <taxon>Bacteria</taxon>
        <taxon>Bacillati</taxon>
        <taxon>Bacillota</taxon>
        <taxon>Bacilli</taxon>
        <taxon>Bacillales</taxon>
        <taxon>Paenibacillaceae</taxon>
        <taxon>Paenibacillus</taxon>
    </lineage>
</organism>
<evidence type="ECO:0000313" key="7">
    <source>
        <dbReference type="Proteomes" id="UP000658690"/>
    </source>
</evidence>
<gene>
    <name evidence="6" type="ORF">GC102_19195</name>
</gene>
<dbReference type="SUPFAM" id="SSF46689">
    <property type="entry name" value="Homeodomain-like"/>
    <property type="match status" value="1"/>
</dbReference>
<name>A0ABX1Z3Y1_9BACL</name>
<dbReference type="SMART" id="SM00342">
    <property type="entry name" value="HTH_ARAC"/>
    <property type="match status" value="1"/>
</dbReference>
<dbReference type="InterPro" id="IPR018060">
    <property type="entry name" value="HTH_AraC"/>
</dbReference>
<keyword evidence="1" id="KW-0805">Transcription regulation</keyword>
<keyword evidence="2" id="KW-0238">DNA-binding</keyword>
<evidence type="ECO:0000256" key="4">
    <source>
        <dbReference type="SAM" id="Phobius"/>
    </source>
</evidence>
<keyword evidence="4" id="KW-0812">Transmembrane</keyword>
<evidence type="ECO:0000256" key="3">
    <source>
        <dbReference type="ARBA" id="ARBA00023163"/>
    </source>
</evidence>
<evidence type="ECO:0000313" key="6">
    <source>
        <dbReference type="EMBL" id="NOU87882.1"/>
    </source>
</evidence>
<accession>A0ABX1Z3Y1</accession>
<dbReference type="PANTHER" id="PTHR43280:SF28">
    <property type="entry name" value="HTH-TYPE TRANSCRIPTIONAL ACTIVATOR RHAS"/>
    <property type="match status" value="1"/>
</dbReference>
<dbReference type="PANTHER" id="PTHR43280">
    <property type="entry name" value="ARAC-FAMILY TRANSCRIPTIONAL REGULATOR"/>
    <property type="match status" value="1"/>
</dbReference>
<dbReference type="PROSITE" id="PS00041">
    <property type="entry name" value="HTH_ARAC_FAMILY_1"/>
    <property type="match status" value="1"/>
</dbReference>
<dbReference type="Gene3D" id="1.10.10.60">
    <property type="entry name" value="Homeodomain-like"/>
    <property type="match status" value="2"/>
</dbReference>
<reference evidence="6 7" key="1">
    <citation type="submission" date="2019-10" db="EMBL/GenBank/DDBJ databases">
        <title>Description of Paenibacillus choica sp. nov.</title>
        <authorList>
            <person name="Carlier A."/>
            <person name="Qi S."/>
        </authorList>
    </citation>
    <scope>NUCLEOTIDE SEQUENCE [LARGE SCALE GENOMIC DNA]</scope>
    <source>
        <strain evidence="6 7">LMG 31460</strain>
    </source>
</reference>
<dbReference type="InterPro" id="IPR018062">
    <property type="entry name" value="HTH_AraC-typ_CS"/>
</dbReference>
<comment type="caution">
    <text evidence="6">The sequence shown here is derived from an EMBL/GenBank/DDBJ whole genome shotgun (WGS) entry which is preliminary data.</text>
</comment>
<dbReference type="Pfam" id="PF12833">
    <property type="entry name" value="HTH_18"/>
    <property type="match status" value="1"/>
</dbReference>
<keyword evidence="4" id="KW-0472">Membrane</keyword>
<evidence type="ECO:0000256" key="1">
    <source>
        <dbReference type="ARBA" id="ARBA00023015"/>
    </source>
</evidence>
<feature type="domain" description="HTH araC/xylS-type" evidence="5">
    <location>
        <begin position="642"/>
        <end position="740"/>
    </location>
</feature>
<sequence length="750" mass="86707">MNLLVHKLRMNSLFMRMLVYFFTVMVLFSSFNLWSFTVYSKNVDNEIVAYNRAMIKNSVDGLENQFKIWRGLMLSLQFDERVQAIERQSLQDGKASLDYTMVANTIQNLQTMVSQPTYLFENVMILYKKAGFLLEKEALVDADRMFSQYYVNEMYPLSYWYRKDGLTSDLTPAPSRPFRVGISQALKTLMPVEMNLPNSTYSIIAMIDMEKWFKANHKIQGSLQFILHSNGTVMYQSEPNSEIIPSWTGNSDWFKDHGKYFFFEKGPATGFTYVTVIPTSQLNAKIIRMNEIALILFIVTVTLALLASWMFSQNIDRPVKRIMKAMKQSETDSFPSHIQEFSAIQDHFVGLLHEKNQISRKLMSSSSMLIQYSYIVRLKNLSLDSHQVGEMPVKEGNFQIVVYQLRFRQSVKSSFSSGQIAKRIRDMIGTVLLSQFPDSTTFQMEHDQLLSVIHNNNEQSDALRNCFQELKQIFDQDTQDYLVTIAISPLITSSEQFDQAYVEALRLVLQSRPLEETQILCDHLGSEDFVGFTMDQDQEFYVQLQTGNEMACHHLIDRALDEKLTLSTTSRQIYAFAEYVLVRTKKTMELLKIPMPQSLENYSQQILECVTLEQYKQLLKTAISEATRAVTLKREESYDLINYVMVFLENHYQEDISLDLLASKLSMSPSYLSVYIKENTGKNFIDHLNGIRLSKAKQLLLESTFTIQEIGEAIGYRNGTSFIRMFKKETGLPPGDYRKTMLRSNPQISH</sequence>
<keyword evidence="7" id="KW-1185">Reference proteome</keyword>